<dbReference type="Gene3D" id="3.30.110.120">
    <property type="match status" value="1"/>
</dbReference>
<accession>A0A5E7B4T4</accession>
<dbReference type="Pfam" id="PF17788">
    <property type="entry name" value="HypF_C"/>
    <property type="match status" value="1"/>
</dbReference>
<reference evidence="12 13" key="1">
    <citation type="submission" date="2019-09" db="EMBL/GenBank/DDBJ databases">
        <authorList>
            <person name="Chandra G."/>
            <person name="Truman W A."/>
        </authorList>
    </citation>
    <scope>NUCLEOTIDE SEQUENCE [LARGE SCALE GENOMIC DNA]</scope>
    <source>
        <strain evidence="12">PS723</strain>
    </source>
</reference>
<dbReference type="Pfam" id="PF22521">
    <property type="entry name" value="HypF_C_2"/>
    <property type="match status" value="1"/>
</dbReference>
<feature type="domain" description="YrdC-like" evidence="11">
    <location>
        <begin position="216"/>
        <end position="401"/>
    </location>
</feature>
<feature type="domain" description="Acylphosphatase-like" evidence="10">
    <location>
        <begin position="19"/>
        <end position="106"/>
    </location>
</feature>
<dbReference type="PANTHER" id="PTHR42959">
    <property type="entry name" value="CARBAMOYLTRANSFERASE"/>
    <property type="match status" value="1"/>
</dbReference>
<dbReference type="AlphaFoldDB" id="A0A5E7B4T4"/>
<dbReference type="PIRSF" id="PIRSF006256">
    <property type="entry name" value="CMPcnvr_hdrg_mat"/>
    <property type="match status" value="1"/>
</dbReference>
<dbReference type="PROSITE" id="PS51160">
    <property type="entry name" value="ACYLPHOSPHATASE_3"/>
    <property type="match status" value="1"/>
</dbReference>
<proteinExistence type="inferred from homology"/>
<evidence type="ECO:0000256" key="5">
    <source>
        <dbReference type="ARBA" id="ARBA00022771"/>
    </source>
</evidence>
<evidence type="ECO:0000259" key="11">
    <source>
        <dbReference type="PROSITE" id="PS51163"/>
    </source>
</evidence>
<dbReference type="InterPro" id="IPR004421">
    <property type="entry name" value="Carbamoyltransferase_HypF"/>
</dbReference>
<evidence type="ECO:0000313" key="13">
    <source>
        <dbReference type="Proteomes" id="UP000379480"/>
    </source>
</evidence>
<dbReference type="Pfam" id="PF00708">
    <property type="entry name" value="Acylphosphatase"/>
    <property type="match status" value="1"/>
</dbReference>
<dbReference type="SUPFAM" id="SSF55821">
    <property type="entry name" value="YrdC/RibB"/>
    <property type="match status" value="1"/>
</dbReference>
<dbReference type="UniPathway" id="UPA00335"/>
<gene>
    <name evidence="12" type="primary">hypF</name>
    <name evidence="12" type="ORF">PS723_01094</name>
</gene>
<evidence type="ECO:0000259" key="10">
    <source>
        <dbReference type="PROSITE" id="PS51160"/>
    </source>
</evidence>
<comment type="catalytic activity">
    <reaction evidence="9">
        <text>an acyl phosphate + H2O = a carboxylate + phosphate + H(+)</text>
        <dbReference type="Rhea" id="RHEA:14965"/>
        <dbReference type="ChEBI" id="CHEBI:15377"/>
        <dbReference type="ChEBI" id="CHEBI:15378"/>
        <dbReference type="ChEBI" id="CHEBI:29067"/>
        <dbReference type="ChEBI" id="CHEBI:43474"/>
        <dbReference type="ChEBI" id="CHEBI:59918"/>
        <dbReference type="EC" id="3.6.1.7"/>
    </reaction>
</comment>
<dbReference type="InterPro" id="IPR006070">
    <property type="entry name" value="Sua5-like_dom"/>
</dbReference>
<sequence>MVMACKGCDQVLHAAAGAGEVIRVRGLVQGVGFRPTVWRLARDCGLYGDVCNDAEGVLIRIWGTRADREQFLKRLREEAPPLSRIDSLESMALSGQSPLSDFRIVKSSGGRVHTGIVADAATCAACLREVFDPVNRRYRYAFTNCTHCGPRMSIVRAIPYDRGTTSMGAFTLCPACLREYRDPADRRFHAQPNACPVCGPRLWLEAASGSAVDCSGDPLKATRRLLKAGHIVAIKGIGGVHLACDASNASAVARLRQRKRREHKPFALMARDTAMIRRYCSLDPAQTALLQEPAAPIVLLPIEGPERLADGVAPRQCCYGFMLPYSPLHHLLMAGLQAPIVLTSGNRSEEPQCIGNDEARERLGDIADALLLNDREIVNRLDDSVARLVDDSPALLRRARGYAPTPLRLPASFGAAPAVLALGGELKNSFCLIKDGQAILSQHLGDLANASANAAYRQTLALYQQLFEFQPQVLAIDCHPDYLPSKFGREWAAEKGLKLVEVQHHHAHIAACLADNAVELDSPPVLGIALDGTGYGDDASLWGAEFLLADYHGYRRLASLATVAMPGGEVAIEQPWRMAYAHLRRVAQWSVLIKQFGDLPYFQMLADKPLATLDGMLATGFNSPLCSSCGRLFDAVAAVIGLCQQVSYEGQAAIELEAAVDASALADHPGYPFAIVSDDGLPRLEPQPMWQALLTDLHTGVARGVIAARFHLGLAQAVVQMIEHLTQLHGDLWSGRIALSGGVLQNAVLTRELIQRLEFRGLQVLRQARVPANDGGLSLGQAAVATAQTLAAQEERQPCA</sequence>
<dbReference type="Pfam" id="PF01300">
    <property type="entry name" value="Sua5_yciO_yrdC"/>
    <property type="match status" value="1"/>
</dbReference>
<keyword evidence="9" id="KW-0378">Hydrolase</keyword>
<dbReference type="InterPro" id="IPR055128">
    <property type="entry name" value="HypF_C_2"/>
</dbReference>
<keyword evidence="4" id="KW-0479">Metal-binding</keyword>
<dbReference type="NCBIfam" id="TIGR00143">
    <property type="entry name" value="hypF"/>
    <property type="match status" value="1"/>
</dbReference>
<comment type="similarity">
    <text evidence="2 8">Belongs to the carbamoyltransferase HypF family.</text>
</comment>
<dbReference type="InterPro" id="IPR041440">
    <property type="entry name" value="HypF_C"/>
</dbReference>
<dbReference type="PROSITE" id="PS51163">
    <property type="entry name" value="YRDC"/>
    <property type="match status" value="1"/>
</dbReference>
<dbReference type="Pfam" id="PF07503">
    <property type="entry name" value="zf-HYPF"/>
    <property type="match status" value="2"/>
</dbReference>
<evidence type="ECO:0000256" key="6">
    <source>
        <dbReference type="ARBA" id="ARBA00022833"/>
    </source>
</evidence>
<evidence type="ECO:0000256" key="4">
    <source>
        <dbReference type="ARBA" id="ARBA00022723"/>
    </source>
</evidence>
<comment type="function">
    <text evidence="8">Involved in the maturation of [NiFe] hydrogenases. Along with HypE, it catalyzes the synthesis of the CN ligands of the active site iron of [NiFe]-hydrogenases. HypF functions as a carbamoyl transferase using carbamoylphosphate as a substrate and transferring the carboxamido moiety in an ATP-dependent reaction to the thiolate of the C-terminal cysteine of HypE yielding a protein-S-carboxamide.</text>
</comment>
<comment type="pathway">
    <text evidence="1 8">Protein modification; [NiFe] hydrogenase maturation.</text>
</comment>
<evidence type="ECO:0000256" key="3">
    <source>
        <dbReference type="ARBA" id="ARBA00022598"/>
    </source>
</evidence>
<dbReference type="Gene3D" id="3.30.420.360">
    <property type="match status" value="1"/>
</dbReference>
<dbReference type="InterPro" id="IPR001792">
    <property type="entry name" value="Acylphosphatase-like_dom"/>
</dbReference>
<evidence type="ECO:0000256" key="1">
    <source>
        <dbReference type="ARBA" id="ARBA00004711"/>
    </source>
</evidence>
<feature type="active site" evidence="9">
    <location>
        <position position="34"/>
    </location>
</feature>
<feature type="active site" evidence="9">
    <location>
        <position position="52"/>
    </location>
</feature>
<dbReference type="PANTHER" id="PTHR42959:SF1">
    <property type="entry name" value="CARBAMOYLTRANSFERASE HYPF"/>
    <property type="match status" value="1"/>
</dbReference>
<dbReference type="GO" id="GO:0016743">
    <property type="term" value="F:carboxyl- or carbamoyltransferase activity"/>
    <property type="evidence" value="ECO:0007669"/>
    <property type="project" value="UniProtKB-UniRule"/>
</dbReference>
<comment type="catalytic activity">
    <reaction evidence="7 8">
        <text>C-terminal L-cysteinyl-[HypE protein] + carbamoyl phosphate + ATP + H2O = C-terminal S-carboxamide-L-cysteinyl-[HypE protein] + AMP + phosphate + diphosphate + H(+)</text>
        <dbReference type="Rhea" id="RHEA:55636"/>
        <dbReference type="Rhea" id="RHEA-COMP:14247"/>
        <dbReference type="Rhea" id="RHEA-COMP:14392"/>
        <dbReference type="ChEBI" id="CHEBI:15377"/>
        <dbReference type="ChEBI" id="CHEBI:15378"/>
        <dbReference type="ChEBI" id="CHEBI:30616"/>
        <dbReference type="ChEBI" id="CHEBI:33019"/>
        <dbReference type="ChEBI" id="CHEBI:43474"/>
        <dbReference type="ChEBI" id="CHEBI:58228"/>
        <dbReference type="ChEBI" id="CHEBI:76913"/>
        <dbReference type="ChEBI" id="CHEBI:139126"/>
        <dbReference type="ChEBI" id="CHEBI:456215"/>
    </reaction>
</comment>
<dbReference type="SUPFAM" id="SSF54975">
    <property type="entry name" value="Acylphosphatase/BLUF domain-like"/>
    <property type="match status" value="1"/>
</dbReference>
<dbReference type="GO" id="GO:0051604">
    <property type="term" value="P:protein maturation"/>
    <property type="evidence" value="ECO:0007669"/>
    <property type="project" value="TreeGrafter"/>
</dbReference>
<organism evidence="12 13">
    <name type="scientific">Pseudomonas fluorescens</name>
    <dbReference type="NCBI Taxonomy" id="294"/>
    <lineage>
        <taxon>Bacteria</taxon>
        <taxon>Pseudomonadati</taxon>
        <taxon>Pseudomonadota</taxon>
        <taxon>Gammaproteobacteria</taxon>
        <taxon>Pseudomonadales</taxon>
        <taxon>Pseudomonadaceae</taxon>
        <taxon>Pseudomonas</taxon>
    </lineage>
</organism>
<keyword evidence="3 12" id="KW-0436">Ligase</keyword>
<dbReference type="InterPro" id="IPR011125">
    <property type="entry name" value="Znf_HypF"/>
</dbReference>
<keyword evidence="5" id="KW-0863">Zinc-finger</keyword>
<keyword evidence="12" id="KW-0808">Transferase</keyword>
<name>A0A5E7B4T4_PSEFL</name>
<evidence type="ECO:0000313" key="12">
    <source>
        <dbReference type="EMBL" id="VVN81073.1"/>
    </source>
</evidence>
<evidence type="ECO:0000256" key="2">
    <source>
        <dbReference type="ARBA" id="ARBA00008097"/>
    </source>
</evidence>
<dbReference type="GO" id="GO:0003725">
    <property type="term" value="F:double-stranded RNA binding"/>
    <property type="evidence" value="ECO:0007669"/>
    <property type="project" value="InterPro"/>
</dbReference>
<dbReference type="PROSITE" id="PS00150">
    <property type="entry name" value="ACYLPHOSPHATASE_1"/>
    <property type="match status" value="1"/>
</dbReference>
<dbReference type="GO" id="GO:0008270">
    <property type="term" value="F:zinc ion binding"/>
    <property type="evidence" value="ECO:0007669"/>
    <property type="project" value="UniProtKB-KW"/>
</dbReference>
<dbReference type="InterPro" id="IPR051060">
    <property type="entry name" value="Carbamoyltrans_HypF-like"/>
</dbReference>
<keyword evidence="6" id="KW-0862">Zinc</keyword>
<dbReference type="GO" id="GO:0003998">
    <property type="term" value="F:acylphosphatase activity"/>
    <property type="evidence" value="ECO:0007669"/>
    <property type="project" value="UniProtKB-EC"/>
</dbReference>
<dbReference type="Gene3D" id="3.90.870.50">
    <property type="match status" value="1"/>
</dbReference>
<evidence type="ECO:0000256" key="8">
    <source>
        <dbReference type="PIRNR" id="PIRNR006256"/>
    </source>
</evidence>
<dbReference type="Gene3D" id="3.30.420.40">
    <property type="match status" value="1"/>
</dbReference>
<dbReference type="InterPro" id="IPR036046">
    <property type="entry name" value="Acylphosphatase-like_dom_sf"/>
</dbReference>
<protein>
    <recommendedName>
        <fullName evidence="8">Carbamoyltransferase HypF</fullName>
        <ecNumber evidence="8">6.2.-.-</ecNumber>
    </recommendedName>
</protein>
<evidence type="ECO:0000256" key="7">
    <source>
        <dbReference type="ARBA" id="ARBA00048220"/>
    </source>
</evidence>
<dbReference type="GO" id="GO:0016874">
    <property type="term" value="F:ligase activity"/>
    <property type="evidence" value="ECO:0007669"/>
    <property type="project" value="UniProtKB-UniRule"/>
</dbReference>
<dbReference type="EMBL" id="CABVHY010000004">
    <property type="protein sequence ID" value="VVN81073.1"/>
    <property type="molecule type" value="Genomic_DNA"/>
</dbReference>
<dbReference type="InterPro" id="IPR017945">
    <property type="entry name" value="DHBP_synth_RibB-like_a/b_dom"/>
</dbReference>
<dbReference type="EC" id="6.2.-.-" evidence="8"/>
<dbReference type="InterPro" id="IPR017968">
    <property type="entry name" value="Acylphosphatase_CS"/>
</dbReference>
<evidence type="ECO:0000256" key="9">
    <source>
        <dbReference type="PROSITE-ProRule" id="PRU00520"/>
    </source>
</evidence>
<dbReference type="Proteomes" id="UP000379480">
    <property type="component" value="Unassembled WGS sequence"/>
</dbReference>